<protein>
    <recommendedName>
        <fullName evidence="3">Phosphate ABC transporter permease</fullName>
    </recommendedName>
</protein>
<keyword evidence="2" id="KW-1185">Reference proteome</keyword>
<name>A0A937K1D5_9BACT</name>
<sequence length="164" mass="19260">MKINLIVFNIFLIIIAFIGSFNTTHAQTEDKWSGEYMLKSNESIPLDTIRIEKTADLKKDEVPSKYESDLQRWTIASKKDAYADQLIARRFLFNTESEEDEYKQFGWTDLYLKGKMECLDLGHMFICQTERKETISIDEESFVSETGFFGVRLHYGLFLLERLK</sequence>
<dbReference type="AlphaFoldDB" id="A0A937K1D5"/>
<organism evidence="1 2">
    <name type="scientific">Fulvivirga sediminis</name>
    <dbReference type="NCBI Taxonomy" id="2803949"/>
    <lineage>
        <taxon>Bacteria</taxon>
        <taxon>Pseudomonadati</taxon>
        <taxon>Bacteroidota</taxon>
        <taxon>Cytophagia</taxon>
        <taxon>Cytophagales</taxon>
        <taxon>Fulvivirgaceae</taxon>
        <taxon>Fulvivirga</taxon>
    </lineage>
</organism>
<gene>
    <name evidence="1" type="ORF">JL102_14510</name>
</gene>
<evidence type="ECO:0000313" key="1">
    <source>
        <dbReference type="EMBL" id="MBL3657356.1"/>
    </source>
</evidence>
<proteinExistence type="predicted"/>
<dbReference type="RefSeq" id="WP_202245133.1">
    <property type="nucleotide sequence ID" value="NZ_JAESIY010000007.1"/>
</dbReference>
<evidence type="ECO:0008006" key="3">
    <source>
        <dbReference type="Google" id="ProtNLM"/>
    </source>
</evidence>
<comment type="caution">
    <text evidence="1">The sequence shown here is derived from an EMBL/GenBank/DDBJ whole genome shotgun (WGS) entry which is preliminary data.</text>
</comment>
<dbReference type="Proteomes" id="UP000659388">
    <property type="component" value="Unassembled WGS sequence"/>
</dbReference>
<accession>A0A937K1D5</accession>
<evidence type="ECO:0000313" key="2">
    <source>
        <dbReference type="Proteomes" id="UP000659388"/>
    </source>
</evidence>
<reference evidence="1" key="1">
    <citation type="submission" date="2021-01" db="EMBL/GenBank/DDBJ databases">
        <title>Fulvivirga kasyanovii gen. nov., sp nov., a novel member of the phylum Bacteroidetes isolated from seawater in a mussel farm.</title>
        <authorList>
            <person name="Zhao L.-H."/>
            <person name="Wang Z.-J."/>
        </authorList>
    </citation>
    <scope>NUCLEOTIDE SEQUENCE</scope>
    <source>
        <strain evidence="1">2943</strain>
    </source>
</reference>
<dbReference type="EMBL" id="JAESIY010000007">
    <property type="protein sequence ID" value="MBL3657356.1"/>
    <property type="molecule type" value="Genomic_DNA"/>
</dbReference>